<evidence type="ECO:0008006" key="11">
    <source>
        <dbReference type="Google" id="ProtNLM"/>
    </source>
</evidence>
<keyword evidence="6" id="KW-0443">Lipid metabolism</keyword>
<feature type="transmembrane region" description="Helical" evidence="8">
    <location>
        <begin position="7"/>
        <end position="26"/>
    </location>
</feature>
<comment type="subcellular location">
    <subcellularLocation>
        <location evidence="1">Endoplasmic reticulum membrane</location>
        <topology evidence="1">Multi-pass membrane protein</topology>
    </subcellularLocation>
</comment>
<evidence type="ECO:0000256" key="6">
    <source>
        <dbReference type="ARBA" id="ARBA00023098"/>
    </source>
</evidence>
<evidence type="ECO:0000256" key="1">
    <source>
        <dbReference type="ARBA" id="ARBA00004477"/>
    </source>
</evidence>
<dbReference type="GO" id="GO:0034389">
    <property type="term" value="P:lipid droplet organization"/>
    <property type="evidence" value="ECO:0007669"/>
    <property type="project" value="TreeGrafter"/>
</dbReference>
<evidence type="ECO:0000256" key="3">
    <source>
        <dbReference type="ARBA" id="ARBA00022801"/>
    </source>
</evidence>
<name>A0A0D2PDM9_HYPSF</name>
<evidence type="ECO:0000256" key="4">
    <source>
        <dbReference type="ARBA" id="ARBA00022824"/>
    </source>
</evidence>
<sequence>MVDIRHYTFAAITAILLGGTVYSVVYDTYLDTSDPLVAHLPHKLHAAHYFASKRNPLNVYFIKRAWGWTTAVFALSYATAPPPARTADRLRKYAFLTLLWVLFTRWFFGPALLERVVVLSGGECSLALPGGGALTVPAAHCHTRTVLTPATHPALFAGDVSALGLTDWSGVPRLRRGHDVSGHVYLLTQAALFLADQLRPAFREGHRRWGTVHGWALATHVVLLVVWLFALGTTGVYFHAPFEKFTGYVLGVGAFLLTQAVFGSEVQTHRRAVPES</sequence>
<evidence type="ECO:0000256" key="7">
    <source>
        <dbReference type="ARBA" id="ARBA00023136"/>
    </source>
</evidence>
<dbReference type="AlphaFoldDB" id="A0A0D2PDM9"/>
<dbReference type="GO" id="GO:0008654">
    <property type="term" value="P:phospholipid biosynthetic process"/>
    <property type="evidence" value="ECO:0007669"/>
    <property type="project" value="TreeGrafter"/>
</dbReference>
<evidence type="ECO:0000256" key="2">
    <source>
        <dbReference type="ARBA" id="ARBA00022692"/>
    </source>
</evidence>
<evidence type="ECO:0000256" key="5">
    <source>
        <dbReference type="ARBA" id="ARBA00022989"/>
    </source>
</evidence>
<organism evidence="9 10">
    <name type="scientific">Hypholoma sublateritium (strain FD-334 SS-4)</name>
    <dbReference type="NCBI Taxonomy" id="945553"/>
    <lineage>
        <taxon>Eukaryota</taxon>
        <taxon>Fungi</taxon>
        <taxon>Dikarya</taxon>
        <taxon>Basidiomycota</taxon>
        <taxon>Agaricomycotina</taxon>
        <taxon>Agaricomycetes</taxon>
        <taxon>Agaricomycetidae</taxon>
        <taxon>Agaricales</taxon>
        <taxon>Agaricineae</taxon>
        <taxon>Strophariaceae</taxon>
        <taxon>Hypholoma</taxon>
    </lineage>
</organism>
<evidence type="ECO:0000256" key="8">
    <source>
        <dbReference type="SAM" id="Phobius"/>
    </source>
</evidence>
<dbReference type="STRING" id="945553.A0A0D2PDM9"/>
<accession>A0A0D2PDM9</accession>
<feature type="transmembrane region" description="Helical" evidence="8">
    <location>
        <begin position="245"/>
        <end position="262"/>
    </location>
</feature>
<feature type="transmembrane region" description="Helical" evidence="8">
    <location>
        <begin position="65"/>
        <end position="81"/>
    </location>
</feature>
<dbReference type="EMBL" id="KN817520">
    <property type="protein sequence ID" value="KJA28969.1"/>
    <property type="molecule type" value="Genomic_DNA"/>
</dbReference>
<keyword evidence="10" id="KW-1185">Reference proteome</keyword>
<dbReference type="Proteomes" id="UP000054270">
    <property type="component" value="Unassembled WGS sequence"/>
</dbReference>
<evidence type="ECO:0000313" key="10">
    <source>
        <dbReference type="Proteomes" id="UP000054270"/>
    </source>
</evidence>
<dbReference type="Pfam" id="PF10261">
    <property type="entry name" value="FIT"/>
    <property type="match status" value="2"/>
</dbReference>
<keyword evidence="5 8" id="KW-1133">Transmembrane helix</keyword>
<keyword evidence="3" id="KW-0378">Hydrolase</keyword>
<keyword evidence="7 8" id="KW-0472">Membrane</keyword>
<dbReference type="PANTHER" id="PTHR23129:SF0">
    <property type="entry name" value="ACYL-COENZYME A DIPHOSPHATASE FITM2"/>
    <property type="match status" value="1"/>
</dbReference>
<keyword evidence="2 8" id="KW-0812">Transmembrane</keyword>
<reference evidence="10" key="1">
    <citation type="submission" date="2014-04" db="EMBL/GenBank/DDBJ databases">
        <title>Evolutionary Origins and Diversification of the Mycorrhizal Mutualists.</title>
        <authorList>
            <consortium name="DOE Joint Genome Institute"/>
            <consortium name="Mycorrhizal Genomics Consortium"/>
            <person name="Kohler A."/>
            <person name="Kuo A."/>
            <person name="Nagy L.G."/>
            <person name="Floudas D."/>
            <person name="Copeland A."/>
            <person name="Barry K.W."/>
            <person name="Cichocki N."/>
            <person name="Veneault-Fourrey C."/>
            <person name="LaButti K."/>
            <person name="Lindquist E.A."/>
            <person name="Lipzen A."/>
            <person name="Lundell T."/>
            <person name="Morin E."/>
            <person name="Murat C."/>
            <person name="Riley R."/>
            <person name="Ohm R."/>
            <person name="Sun H."/>
            <person name="Tunlid A."/>
            <person name="Henrissat B."/>
            <person name="Grigoriev I.V."/>
            <person name="Hibbett D.S."/>
            <person name="Martin F."/>
        </authorList>
    </citation>
    <scope>NUCLEOTIDE SEQUENCE [LARGE SCALE GENOMIC DNA]</scope>
    <source>
        <strain evidence="10">FD-334 SS-4</strain>
    </source>
</reference>
<dbReference type="OMA" id="FTSWFFG"/>
<gene>
    <name evidence="9" type="ORF">HYPSUDRAFT_128529</name>
</gene>
<evidence type="ECO:0000313" key="9">
    <source>
        <dbReference type="EMBL" id="KJA28969.1"/>
    </source>
</evidence>
<dbReference type="InterPro" id="IPR019388">
    <property type="entry name" value="FIT"/>
</dbReference>
<dbReference type="GO" id="GO:0010945">
    <property type="term" value="F:coenzyme A diphosphatase activity"/>
    <property type="evidence" value="ECO:0007669"/>
    <property type="project" value="InterPro"/>
</dbReference>
<keyword evidence="4" id="KW-0256">Endoplasmic reticulum</keyword>
<dbReference type="GO" id="GO:0019915">
    <property type="term" value="P:lipid storage"/>
    <property type="evidence" value="ECO:0007669"/>
    <property type="project" value="InterPro"/>
</dbReference>
<feature type="transmembrane region" description="Helical" evidence="8">
    <location>
        <begin position="214"/>
        <end position="239"/>
    </location>
</feature>
<dbReference type="PANTHER" id="PTHR23129">
    <property type="entry name" value="ACYL-COENZYME A DIPHOSPHATASE FITM2"/>
    <property type="match status" value="1"/>
</dbReference>
<proteinExistence type="predicted"/>
<protein>
    <recommendedName>
        <fullName evidence="11">Fat storage-inducing transmembrane protein</fullName>
    </recommendedName>
</protein>
<dbReference type="OrthoDB" id="5579088at2759"/>
<dbReference type="GO" id="GO:0005789">
    <property type="term" value="C:endoplasmic reticulum membrane"/>
    <property type="evidence" value="ECO:0007669"/>
    <property type="project" value="UniProtKB-SubCell"/>
</dbReference>